<feature type="compositionally biased region" description="Polar residues" evidence="1">
    <location>
        <begin position="1678"/>
        <end position="1690"/>
    </location>
</feature>
<feature type="region of interest" description="Disordered" evidence="1">
    <location>
        <begin position="397"/>
        <end position="441"/>
    </location>
</feature>
<feature type="region of interest" description="Disordered" evidence="1">
    <location>
        <begin position="635"/>
        <end position="903"/>
    </location>
</feature>
<feature type="compositionally biased region" description="Low complexity" evidence="1">
    <location>
        <begin position="1726"/>
        <end position="1744"/>
    </location>
</feature>
<reference evidence="2" key="2">
    <citation type="submission" date="2016-06" db="EMBL/GenBank/DDBJ databases">
        <title>The genome of a short-lived fish provides insights into sex chromosome evolution and the genetic control of aging.</title>
        <authorList>
            <person name="Reichwald K."/>
            <person name="Felder M."/>
            <person name="Petzold A."/>
            <person name="Koch P."/>
            <person name="Groth M."/>
            <person name="Platzer M."/>
        </authorList>
    </citation>
    <scope>NUCLEOTIDE SEQUENCE</scope>
    <source>
        <tissue evidence="2">Brain</tissue>
    </source>
</reference>
<feature type="region of interest" description="Disordered" evidence="1">
    <location>
        <begin position="1559"/>
        <end position="1622"/>
    </location>
</feature>
<feature type="region of interest" description="Disordered" evidence="1">
    <location>
        <begin position="21"/>
        <end position="48"/>
    </location>
</feature>
<proteinExistence type="predicted"/>
<feature type="compositionally biased region" description="Basic and acidic residues" evidence="1">
    <location>
        <begin position="1705"/>
        <end position="1715"/>
    </location>
</feature>
<feature type="compositionally biased region" description="Basic and acidic residues" evidence="1">
    <location>
        <begin position="702"/>
        <end position="721"/>
    </location>
</feature>
<name>A0A1A7YGR7_9TELE</name>
<feature type="region of interest" description="Disordered" evidence="1">
    <location>
        <begin position="1097"/>
        <end position="1120"/>
    </location>
</feature>
<reference evidence="2" key="1">
    <citation type="submission" date="2016-05" db="EMBL/GenBank/DDBJ databases">
        <authorList>
            <person name="Lavstsen T."/>
            <person name="Jespersen J.S."/>
        </authorList>
    </citation>
    <scope>NUCLEOTIDE SEQUENCE</scope>
    <source>
        <tissue evidence="2">Brain</tissue>
    </source>
</reference>
<feature type="compositionally biased region" description="Basic and acidic residues" evidence="1">
    <location>
        <begin position="323"/>
        <end position="334"/>
    </location>
</feature>
<feature type="compositionally biased region" description="Low complexity" evidence="1">
    <location>
        <begin position="294"/>
        <end position="311"/>
    </location>
</feature>
<feature type="compositionally biased region" description="Basic residues" evidence="1">
    <location>
        <begin position="133"/>
        <end position="146"/>
    </location>
</feature>
<protein>
    <submittedName>
        <fullName evidence="2">Uncharacterized protein</fullName>
    </submittedName>
</protein>
<feature type="region of interest" description="Disordered" evidence="1">
    <location>
        <begin position="182"/>
        <end position="261"/>
    </location>
</feature>
<feature type="region of interest" description="Disordered" evidence="1">
    <location>
        <begin position="1138"/>
        <end position="1340"/>
    </location>
</feature>
<feature type="compositionally biased region" description="Polar residues" evidence="1">
    <location>
        <begin position="945"/>
        <end position="954"/>
    </location>
</feature>
<feature type="region of interest" description="Disordered" evidence="1">
    <location>
        <begin position="288"/>
        <end position="341"/>
    </location>
</feature>
<feature type="compositionally biased region" description="Polar residues" evidence="1">
    <location>
        <begin position="1271"/>
        <end position="1281"/>
    </location>
</feature>
<organism evidence="2">
    <name type="scientific">Iconisemion striatum</name>
    <dbReference type="NCBI Taxonomy" id="60296"/>
    <lineage>
        <taxon>Eukaryota</taxon>
        <taxon>Metazoa</taxon>
        <taxon>Chordata</taxon>
        <taxon>Craniata</taxon>
        <taxon>Vertebrata</taxon>
        <taxon>Euteleostomi</taxon>
        <taxon>Actinopterygii</taxon>
        <taxon>Neopterygii</taxon>
        <taxon>Teleostei</taxon>
        <taxon>Neoteleostei</taxon>
        <taxon>Acanthomorphata</taxon>
        <taxon>Ovalentaria</taxon>
        <taxon>Atherinomorphae</taxon>
        <taxon>Cyprinodontiformes</taxon>
        <taxon>Nothobranchiidae</taxon>
        <taxon>Iconisemion</taxon>
    </lineage>
</organism>
<feature type="compositionally biased region" description="Basic and acidic residues" evidence="1">
    <location>
        <begin position="979"/>
        <end position="1020"/>
    </location>
</feature>
<feature type="compositionally biased region" description="Polar residues" evidence="1">
    <location>
        <begin position="1289"/>
        <end position="1312"/>
    </location>
</feature>
<feature type="region of interest" description="Disordered" evidence="1">
    <location>
        <begin position="934"/>
        <end position="1023"/>
    </location>
</feature>
<feature type="region of interest" description="Disordered" evidence="1">
    <location>
        <begin position="129"/>
        <end position="169"/>
    </location>
</feature>
<feature type="compositionally biased region" description="Basic and acidic residues" evidence="1">
    <location>
        <begin position="475"/>
        <end position="487"/>
    </location>
</feature>
<feature type="region of interest" description="Disordered" evidence="1">
    <location>
        <begin position="1038"/>
        <end position="1077"/>
    </location>
</feature>
<feature type="compositionally biased region" description="Polar residues" evidence="1">
    <location>
        <begin position="794"/>
        <end position="812"/>
    </location>
</feature>
<dbReference type="EMBL" id="HADX01006883">
    <property type="protein sequence ID" value="SBP29115.1"/>
    <property type="molecule type" value="Transcribed_RNA"/>
</dbReference>
<feature type="region of interest" description="Disordered" evidence="1">
    <location>
        <begin position="461"/>
        <end position="487"/>
    </location>
</feature>
<feature type="region of interest" description="Disordered" evidence="1">
    <location>
        <begin position="553"/>
        <end position="588"/>
    </location>
</feature>
<feature type="compositionally biased region" description="Basic and acidic residues" evidence="1">
    <location>
        <begin position="1183"/>
        <end position="1208"/>
    </location>
</feature>
<evidence type="ECO:0000256" key="1">
    <source>
        <dbReference type="SAM" id="MobiDB-lite"/>
    </source>
</evidence>
<feature type="region of interest" description="Disordered" evidence="1">
    <location>
        <begin position="358"/>
        <end position="384"/>
    </location>
</feature>
<accession>A0A1A7YGR7</accession>
<feature type="compositionally biased region" description="Polar residues" evidence="1">
    <location>
        <begin position="373"/>
        <end position="384"/>
    </location>
</feature>
<sequence length="1744" mass="188480">MATAASNPYLPSNSILSSGSIVHSDSGGGGMQPGSAAVTSGSGGYRGDPSVKMVQSDFMQGAMAASNGGHMLSHAHQWVTSLPHAAAAAAAAAVAAAEAGSPWSSSPVGMTGSPQQQDVKNSARDDLHTGTALHHRPPHLAPHHTHAGAWGSTTAHINSISGGQQQQQQSLIYSQPGGFTVNGMLSPGSQSLVHPGLVRGDTPDLDHGSHHHHHHHHHSGGSVRRDGGGDGSFSYSTSGSLRVSRSDMFDPQPRSLTPNPSFVRRLDERVIYDSLKLVGEDADGCHSPGHFNRSVSPSVSSFSAPGVSSSSSKKHYHHHHLHHGDSTKSRDGRHSWKALPSPKPLECLELTSSEMMDRGGGGYLNPGHYPAGGQSSSLTSPLISPFSGSPLSSGYHTPVFFSPTKPRPSQSQSLRCSPPHVIQPRHYSQTQSLRLSPPHELRRSPYRAPLVQLSAHDLEQDLRERGGGGGGGWGRNERDRDWERERERELERGWAQREWERERERGRLERERARERERRETSTFGTFGYGRPVPLRSDRDSVFLESDLGLDTTPLLLPQPSPSPSGAPRMGTGAVGRNRAGSKVGPEGGVMVSKYEGGSVSLVLVDSKSGCGPRLVSEVVTGNMSEAEMRAAFQERADGWSRYDNGSRSSVKNMPEKRMGSQVKTRPGGRDLEGKVQSGMENQEGHRGETRSGEKPGGFTAKPDRMPESFNRTEPEKRVGSADKVLAEAAAGPEMKVEQEAAVEANSHQLETGTDVEVNHHAGPTAEPQLETETDVRIAPPPEVVPEPQVCGESAQQSQVEVTVPPETQTPDEAQIGPGEGDNPEAAPAAQIENKPEDKPETTKPAKSSRSKSKSSKSCSRSRPGTATGMRPGALSPRQTKGLGDLESSGPPESIESTWPRRIMVRKRTVRQGGALHNLPILPPLPSVLSALEKRRPHQRPGSENPLSNITNSMVGRCSLKEPSHTEPGQGGGLVGRASLREQNLEHWRVCREQEEPRRSRSREKQEEMSKEKEERKEAQEVVVVVVVEDMKQDEAERWVEEIDQENKNQKKEEKKEPKTETRSGQEEDRRIKIQEATRERQRWELEEVVAKLHPEDVEVEVEGGEGVALGEGRGGEGWDDVLDMVNTLWDDNWEKREVGGEEGEDNESLTGSLHHWPLLRPPVGFGGSHPPSSAASELSLTELERRARELDSDLEHLDLSQPHRESQDLYQTLLEPQRDRTDMYQTHPGPQRDKTTLHTGVSSRSQVSLELNPMTSSVSDSDRSPADWSMKSSGTSTIGTSPKEDSSPDSNLTLESDSSGVFLSLSNQSQEDGGSDSDPPISGSELGSSNTSLEKDGDDGVLKEWGREESAELQWCYPSLLNTPSYEHVEGEAETGCGRMEGDQGGNGRKAGGMGMVSIRKTLLEHTDTKGSLNVPQREELPPRRKVTLMGVDSPLSLSPSKPIKHLMDPTQKPIRSSGLDCGDVDPFVQSDSFVYLAVSARPGSTAVKDILTHDAKQENVQLADSMKARVDQPNIEQHAKMAHLTPHKPEEGDFLCTDSFVYLAAPACLLLDPTGTAPYSGKESDSESSDSGPVDVSVLGCGSVAGDSDWDSDLSDSDPSRSSRISAAGNKSAGVTRPTRLLVEPDWDAFGEAVEPEVLSEEQDEPGKVTGVITSMASSPTVSMETHPVAAAMKPATSTEQLSTTKKVTWQFKPAQRSVCTGSRKEKEKELARFSESGGDIYRPSPSSSSSSSSSPSSSSSG</sequence>
<feature type="compositionally biased region" description="Low complexity" evidence="1">
    <location>
        <begin position="1571"/>
        <end position="1580"/>
    </location>
</feature>
<gene>
    <name evidence="2" type="primary">CABZ01077140.1</name>
</gene>
<feature type="compositionally biased region" description="Polar residues" evidence="1">
    <location>
        <begin position="1238"/>
        <end position="1260"/>
    </location>
</feature>
<feature type="compositionally biased region" description="Polar residues" evidence="1">
    <location>
        <begin position="151"/>
        <end position="163"/>
    </location>
</feature>
<feature type="compositionally biased region" description="Basic and acidic residues" evidence="1">
    <location>
        <begin position="834"/>
        <end position="844"/>
    </location>
</feature>
<feature type="compositionally biased region" description="Basic and acidic residues" evidence="1">
    <location>
        <begin position="683"/>
        <end position="694"/>
    </location>
</feature>
<feature type="compositionally biased region" description="Basic residues" evidence="1">
    <location>
        <begin position="209"/>
        <end position="219"/>
    </location>
</feature>
<feature type="compositionally biased region" description="Low complexity" evidence="1">
    <location>
        <begin position="1173"/>
        <end position="1182"/>
    </location>
</feature>
<feature type="region of interest" description="Disordered" evidence="1">
    <location>
        <begin position="1659"/>
        <end position="1744"/>
    </location>
</feature>
<evidence type="ECO:0000313" key="2">
    <source>
        <dbReference type="EMBL" id="SBP29115.1"/>
    </source>
</evidence>
<feature type="compositionally biased region" description="Basic residues" evidence="1">
    <location>
        <begin position="312"/>
        <end position="322"/>
    </location>
</feature>